<dbReference type="EMBL" id="VJMJ01000119">
    <property type="protein sequence ID" value="KAF0733885.1"/>
    <property type="molecule type" value="Genomic_DNA"/>
</dbReference>
<dbReference type="AlphaFoldDB" id="A0A6G0X271"/>
<evidence type="ECO:0000313" key="1">
    <source>
        <dbReference type="EMBL" id="KAF0733885.1"/>
    </source>
</evidence>
<protein>
    <submittedName>
        <fullName evidence="1">Uncharacterized protein</fullName>
    </submittedName>
</protein>
<comment type="caution">
    <text evidence="1">The sequence shown here is derived from an EMBL/GenBank/DDBJ whole genome shotgun (WGS) entry which is preliminary data.</text>
</comment>
<organism evidence="1 2">
    <name type="scientific">Aphanomyces euteiches</name>
    <dbReference type="NCBI Taxonomy" id="100861"/>
    <lineage>
        <taxon>Eukaryota</taxon>
        <taxon>Sar</taxon>
        <taxon>Stramenopiles</taxon>
        <taxon>Oomycota</taxon>
        <taxon>Saprolegniomycetes</taxon>
        <taxon>Saprolegniales</taxon>
        <taxon>Verrucalvaceae</taxon>
        <taxon>Aphanomyces</taxon>
    </lineage>
</organism>
<dbReference type="Proteomes" id="UP000481153">
    <property type="component" value="Unassembled WGS sequence"/>
</dbReference>
<accession>A0A6G0X271</accession>
<reference evidence="1 2" key="1">
    <citation type="submission" date="2019-07" db="EMBL/GenBank/DDBJ databases">
        <title>Genomics analysis of Aphanomyces spp. identifies a new class of oomycete effector associated with host adaptation.</title>
        <authorList>
            <person name="Gaulin E."/>
        </authorList>
    </citation>
    <scope>NUCLEOTIDE SEQUENCE [LARGE SCALE GENOMIC DNA]</scope>
    <source>
        <strain evidence="1 2">ATCC 201684</strain>
    </source>
</reference>
<evidence type="ECO:0000313" key="2">
    <source>
        <dbReference type="Proteomes" id="UP000481153"/>
    </source>
</evidence>
<proteinExistence type="predicted"/>
<sequence length="66" mass="7432">MTGRKSLYPQRATKRPVTIAMTATTLGPTLMPLADSNKSCTLHRKALKEERERQERDRNAVLHVVG</sequence>
<name>A0A6G0X271_9STRA</name>
<keyword evidence="2" id="KW-1185">Reference proteome</keyword>
<gene>
    <name evidence="1" type="ORF">Ae201684_009442</name>
</gene>